<feature type="transmembrane region" description="Helical" evidence="8">
    <location>
        <begin position="275"/>
        <end position="293"/>
    </location>
</feature>
<feature type="transmembrane region" description="Helical" evidence="8">
    <location>
        <begin position="300"/>
        <end position="319"/>
    </location>
</feature>
<dbReference type="STRING" id="446470.Snas_1006"/>
<dbReference type="Proteomes" id="UP000000844">
    <property type="component" value="Chromosome"/>
</dbReference>
<feature type="transmembrane region" description="Helical" evidence="8">
    <location>
        <begin position="138"/>
        <end position="155"/>
    </location>
</feature>
<dbReference type="Pfam" id="PF13231">
    <property type="entry name" value="PMT_2"/>
    <property type="match status" value="1"/>
</dbReference>
<sequence length="489" mass="52665">MNLALGERRPSPPFATRSILALALAASAVLFALSGRYGFHRDELYFMAAGDHPAWGYVDQPPLTPLLARASTTVFGDTPTGLRVVATLAFAAIVILTAAIARELGARRGGQLLAACCAAVGSFVPAVGHMVSTTTFDILIWLALILTVLHLHRTANPRWWLATGALAGVGLLNKHLIVLLAAVMLVAILITGPRTLLKGRWPWIGVAVAAAIAAPNLIWQATHDWPQLTVASGISAEDGTDNRIMFIPEQLLYVSPLLVPIWLTGWWHLWRDRTTRWLALTYPILCALVLALGGKGYYTLPLLLVLTASGCGPVVTWARHTTWRTAVVIAGVTLTAASTAVMSLPTLPPTQLDIPNAVNKEQGEQVGWPELTAAVATAWNDLPSTTDAVIFTQNYGQASAIAHYGPDHDLPQPFSGHMSYADWGPPPDSATGPVLTVGEFPARFFTDCRRVGRVDSAQVDNEEQGTPILACSGPTRPWSDLWPSLRHFY</sequence>
<dbReference type="PANTHER" id="PTHR33908:SF11">
    <property type="entry name" value="MEMBRANE PROTEIN"/>
    <property type="match status" value="1"/>
</dbReference>
<evidence type="ECO:0000256" key="1">
    <source>
        <dbReference type="ARBA" id="ARBA00004651"/>
    </source>
</evidence>
<comment type="subcellular location">
    <subcellularLocation>
        <location evidence="1">Cell membrane</location>
        <topology evidence="1">Multi-pass membrane protein</topology>
    </subcellularLocation>
</comment>
<evidence type="ECO:0000313" key="11">
    <source>
        <dbReference type="Proteomes" id="UP000000844"/>
    </source>
</evidence>
<dbReference type="AlphaFoldDB" id="D3QA04"/>
<proteinExistence type="predicted"/>
<evidence type="ECO:0000259" key="9">
    <source>
        <dbReference type="Pfam" id="PF13231"/>
    </source>
</evidence>
<dbReference type="GO" id="GO:0016763">
    <property type="term" value="F:pentosyltransferase activity"/>
    <property type="evidence" value="ECO:0007669"/>
    <property type="project" value="TreeGrafter"/>
</dbReference>
<keyword evidence="5 8" id="KW-0812">Transmembrane</keyword>
<dbReference type="eggNOG" id="COG1807">
    <property type="taxonomic scope" value="Bacteria"/>
</dbReference>
<keyword evidence="7 8" id="KW-0472">Membrane</keyword>
<keyword evidence="2" id="KW-1003">Cell membrane</keyword>
<evidence type="ECO:0000256" key="8">
    <source>
        <dbReference type="SAM" id="Phobius"/>
    </source>
</evidence>
<evidence type="ECO:0000256" key="5">
    <source>
        <dbReference type="ARBA" id="ARBA00022692"/>
    </source>
</evidence>
<dbReference type="RefSeq" id="WP_013016287.1">
    <property type="nucleotide sequence ID" value="NC_013947.1"/>
</dbReference>
<dbReference type="EMBL" id="CP001778">
    <property type="protein sequence ID" value="ADD40716.1"/>
    <property type="molecule type" value="Genomic_DNA"/>
</dbReference>
<gene>
    <name evidence="10" type="ordered locus">Snas_1006</name>
</gene>
<dbReference type="InterPro" id="IPR038731">
    <property type="entry name" value="RgtA/B/C-like"/>
</dbReference>
<feature type="transmembrane region" description="Helical" evidence="8">
    <location>
        <begin position="251"/>
        <end position="269"/>
    </location>
</feature>
<feature type="transmembrane region" description="Helical" evidence="8">
    <location>
        <begin position="201"/>
        <end position="219"/>
    </location>
</feature>
<evidence type="ECO:0000256" key="3">
    <source>
        <dbReference type="ARBA" id="ARBA00022676"/>
    </source>
</evidence>
<dbReference type="GO" id="GO:0009103">
    <property type="term" value="P:lipopolysaccharide biosynthetic process"/>
    <property type="evidence" value="ECO:0007669"/>
    <property type="project" value="UniProtKB-ARBA"/>
</dbReference>
<evidence type="ECO:0000256" key="6">
    <source>
        <dbReference type="ARBA" id="ARBA00022989"/>
    </source>
</evidence>
<feature type="domain" description="Glycosyltransferase RgtA/B/C/D-like" evidence="9">
    <location>
        <begin position="59"/>
        <end position="219"/>
    </location>
</feature>
<dbReference type="PANTHER" id="PTHR33908">
    <property type="entry name" value="MANNOSYLTRANSFERASE YKCB-RELATED"/>
    <property type="match status" value="1"/>
</dbReference>
<evidence type="ECO:0000313" key="10">
    <source>
        <dbReference type="EMBL" id="ADD40716.1"/>
    </source>
</evidence>
<keyword evidence="11" id="KW-1185">Reference proteome</keyword>
<accession>D3QA04</accession>
<dbReference type="GO" id="GO:0005886">
    <property type="term" value="C:plasma membrane"/>
    <property type="evidence" value="ECO:0007669"/>
    <property type="project" value="UniProtKB-SubCell"/>
</dbReference>
<evidence type="ECO:0000256" key="7">
    <source>
        <dbReference type="ARBA" id="ARBA00023136"/>
    </source>
</evidence>
<evidence type="ECO:0000256" key="2">
    <source>
        <dbReference type="ARBA" id="ARBA00022475"/>
    </source>
</evidence>
<dbReference type="OrthoDB" id="5166595at2"/>
<feature type="transmembrane region" description="Helical" evidence="8">
    <location>
        <begin position="325"/>
        <end position="344"/>
    </location>
</feature>
<name>D3QA04_STANL</name>
<feature type="transmembrane region" description="Helical" evidence="8">
    <location>
        <begin position="81"/>
        <end position="100"/>
    </location>
</feature>
<keyword evidence="6 8" id="KW-1133">Transmembrane helix</keyword>
<dbReference type="HOGENOM" id="CLU_037625_0_0_11"/>
<keyword evidence="3" id="KW-0328">Glycosyltransferase</keyword>
<organism evidence="10 11">
    <name type="scientific">Stackebrandtia nassauensis (strain DSM 44728 / CIP 108903 / NRRL B-16338 / NBRC 102104 / LLR-40K-21)</name>
    <dbReference type="NCBI Taxonomy" id="446470"/>
    <lineage>
        <taxon>Bacteria</taxon>
        <taxon>Bacillati</taxon>
        <taxon>Actinomycetota</taxon>
        <taxon>Actinomycetes</taxon>
        <taxon>Glycomycetales</taxon>
        <taxon>Glycomycetaceae</taxon>
        <taxon>Stackebrandtia</taxon>
    </lineage>
</organism>
<keyword evidence="4" id="KW-0808">Transferase</keyword>
<feature type="transmembrane region" description="Helical" evidence="8">
    <location>
        <begin position="176"/>
        <end position="195"/>
    </location>
</feature>
<evidence type="ECO:0000256" key="4">
    <source>
        <dbReference type="ARBA" id="ARBA00022679"/>
    </source>
</evidence>
<reference evidence="10 11" key="1">
    <citation type="journal article" date="2009" name="Stand. Genomic Sci.">
        <title>Complete genome sequence of Stackebrandtia nassauensis type strain (LLR-40K-21).</title>
        <authorList>
            <person name="Munk C."/>
            <person name="Lapidus A."/>
            <person name="Copeland A."/>
            <person name="Jando M."/>
            <person name="Mayilraj S."/>
            <person name="Glavina Del Rio T."/>
            <person name="Nolan M."/>
            <person name="Chen F."/>
            <person name="Lucas S."/>
            <person name="Tice H."/>
            <person name="Cheng J.F."/>
            <person name="Han C."/>
            <person name="Detter J.C."/>
            <person name="Bruce D."/>
            <person name="Goodwin L."/>
            <person name="Chain P."/>
            <person name="Pitluck S."/>
            <person name="Goker M."/>
            <person name="Ovchinikova G."/>
            <person name="Pati A."/>
            <person name="Ivanova N."/>
            <person name="Mavromatis K."/>
            <person name="Chen A."/>
            <person name="Palaniappan K."/>
            <person name="Land M."/>
            <person name="Hauser L."/>
            <person name="Chang Y.J."/>
            <person name="Jeffries C.D."/>
            <person name="Bristow J."/>
            <person name="Eisen J.A."/>
            <person name="Markowitz V."/>
            <person name="Hugenholtz P."/>
            <person name="Kyrpides N.C."/>
            <person name="Klenk H.P."/>
        </authorList>
    </citation>
    <scope>NUCLEOTIDE SEQUENCE [LARGE SCALE GENOMIC DNA]</scope>
    <source>
        <strain evidence="11">DSM 44728 / CIP 108903 / NRRL B-16338 / NBRC 102104 / LLR-40K-21</strain>
    </source>
</reference>
<dbReference type="KEGG" id="sna:Snas_1006"/>
<protein>
    <recommendedName>
        <fullName evidence="9">Glycosyltransferase RgtA/B/C/D-like domain-containing protein</fullName>
    </recommendedName>
</protein>
<dbReference type="InterPro" id="IPR050297">
    <property type="entry name" value="LipidA_mod_glycosyltrf_83"/>
</dbReference>
<feature type="transmembrane region" description="Helical" evidence="8">
    <location>
        <begin position="112"/>
        <end position="132"/>
    </location>
</feature>